<dbReference type="Gene3D" id="1.20.58.830">
    <property type="match status" value="3"/>
</dbReference>
<dbReference type="FunFam" id="1.20.58.830:FF:000005">
    <property type="entry name" value="Erythrocyte membrane protein 1, PfEMP1"/>
    <property type="match status" value="1"/>
</dbReference>
<evidence type="ECO:0000313" key="7">
    <source>
        <dbReference type="EMBL" id="ANJ20972.1"/>
    </source>
</evidence>
<dbReference type="VEuPathDB" id="PlasmoDB:PfNF166_000006900"/>
<feature type="region of interest" description="Disordered" evidence="1">
    <location>
        <begin position="769"/>
        <end position="810"/>
    </location>
</feature>
<dbReference type="VEuPathDB" id="PlasmoDB:PfGB4_000015900"/>
<dbReference type="VEuPathDB" id="PlasmoDB:PfHB3_080013800"/>
<dbReference type="InterPro" id="IPR008602">
    <property type="entry name" value="Duffy-antigen-binding"/>
</dbReference>
<dbReference type="VEuPathDB" id="PlasmoDB:PfTG01_090042500"/>
<gene>
    <name evidence="7" type="primary">var</name>
</gene>
<dbReference type="VEuPathDB" id="PlasmoDB:PfKE01_120045100"/>
<dbReference type="VEuPathDB" id="PlasmoDB:Pf7G8_080038300"/>
<feature type="domain" description="Duffy-antigen binding" evidence="4">
    <location>
        <begin position="1"/>
        <end position="123"/>
    </location>
</feature>
<dbReference type="VEuPathDB" id="PlasmoDB:PF3D7_0712300"/>
<dbReference type="VEuPathDB" id="PlasmoDB:PfGN01_000022100"/>
<feature type="domain" description="Duffy-binding-like" evidence="6">
    <location>
        <begin position="127"/>
        <end position="289"/>
    </location>
</feature>
<dbReference type="Gene3D" id="1.20.1310.20">
    <property type="entry name" value="Duffy-antigen binding domain"/>
    <property type="match status" value="2"/>
</dbReference>
<feature type="non-terminal residue" evidence="7">
    <location>
        <position position="1"/>
    </location>
</feature>
<evidence type="ECO:0000259" key="4">
    <source>
        <dbReference type="Pfam" id="PF05424"/>
    </source>
</evidence>
<evidence type="ECO:0000259" key="5">
    <source>
        <dbReference type="Pfam" id="PF18562"/>
    </source>
</evidence>
<keyword evidence="2" id="KW-1133">Transmembrane helix</keyword>
<dbReference type="InterPro" id="IPR041480">
    <property type="entry name" value="CIDR1_gamma"/>
</dbReference>
<dbReference type="VEuPathDB" id="PlasmoDB:PfNF54_070016800"/>
<dbReference type="Pfam" id="PF18562">
    <property type="entry name" value="CIDR1_gamma"/>
    <property type="match status" value="1"/>
</dbReference>
<dbReference type="VEuPathDB" id="PlasmoDB:PfKH01_040018100"/>
<dbReference type="VEuPathDB" id="PlasmoDB:PfGA01_120045500"/>
<dbReference type="VEuPathDB" id="PlasmoDB:PfIT_050038500"/>
<feature type="domain" description="Duffy-binding-like" evidence="3">
    <location>
        <begin position="413"/>
        <end position="555"/>
    </location>
</feature>
<feature type="compositionally biased region" description="Basic and acidic residues" evidence="1">
    <location>
        <begin position="554"/>
        <end position="565"/>
    </location>
</feature>
<dbReference type="VEuPathDB" id="PlasmoDB:PfTG01_050038200"/>
<dbReference type="Gene3D" id="1.20.58.1930">
    <property type="match status" value="1"/>
</dbReference>
<dbReference type="InterPro" id="IPR042202">
    <property type="entry name" value="Duffy-ag-bd_sf"/>
</dbReference>
<feature type="region of interest" description="Disordered" evidence="1">
    <location>
        <begin position="1407"/>
        <end position="1479"/>
    </location>
</feature>
<dbReference type="Pfam" id="PF05424">
    <property type="entry name" value="Duffy_binding"/>
    <property type="match status" value="2"/>
</dbReference>
<reference evidence="7" key="1">
    <citation type="journal article" date="2016" name="EMBO Mol. Med.">
        <title>Plasmodium falciparum var genes expressed in children with severe malaria encode CIDRalpha1 domains.</title>
        <authorList>
            <person name="Jespersen J.S."/>
            <person name="Wang C.W."/>
            <person name="Mkumbaye S.I."/>
            <person name="Minja D.T."/>
            <person name="Petersen B."/>
            <person name="Turner L."/>
            <person name="Petersen J.E."/>
            <person name="Lusingu J.P."/>
            <person name="Theander T.G."/>
            <person name="Lavstsen T."/>
        </authorList>
    </citation>
    <scope>NUCLEOTIDE SEQUENCE</scope>
    <source>
        <strain evidence="7">1861-3</strain>
    </source>
</reference>
<feature type="compositionally biased region" description="Polar residues" evidence="1">
    <location>
        <begin position="1376"/>
        <end position="1385"/>
    </location>
</feature>
<feature type="domain" description="Duffy-binding-like" evidence="6">
    <location>
        <begin position="966"/>
        <end position="1108"/>
    </location>
</feature>
<dbReference type="VEuPathDB" id="PlasmoDB:PfCD01_070015600"/>
<keyword evidence="2" id="KW-0472">Membrane</keyword>
<organism evidence="7">
    <name type="scientific">Plasmodium falciparum</name>
    <name type="common">malaria parasite P. falciparum</name>
    <dbReference type="NCBI Taxonomy" id="5833"/>
    <lineage>
        <taxon>Eukaryota</taxon>
        <taxon>Sar</taxon>
        <taxon>Alveolata</taxon>
        <taxon>Apicomplexa</taxon>
        <taxon>Aconoidasida</taxon>
        <taxon>Haemosporida</taxon>
        <taxon>Plasmodiidae</taxon>
        <taxon>Plasmodium</taxon>
        <taxon>Plasmodium (Laverania)</taxon>
    </lineage>
</organism>
<dbReference type="GO" id="GO:0046789">
    <property type="term" value="F:host cell surface receptor binding"/>
    <property type="evidence" value="ECO:0007669"/>
    <property type="project" value="InterPro"/>
</dbReference>
<dbReference type="FunFam" id="1.20.58.830:FF:000002">
    <property type="entry name" value="Erythrocyte membrane protein 1, PfEMP1"/>
    <property type="match status" value="1"/>
</dbReference>
<protein>
    <submittedName>
        <fullName evidence="7">Erythrocyte membrane protein 1</fullName>
    </submittedName>
</protein>
<dbReference type="FunFam" id="1.20.58.1930:FF:000001">
    <property type="entry name" value="Erythrocyte membrane protein 1, PfEMP1"/>
    <property type="match status" value="1"/>
</dbReference>
<name>A0A191VZ37_PLAFA</name>
<feature type="domain" description="Duffy-binding-like" evidence="3">
    <location>
        <begin position="1232"/>
        <end position="1378"/>
    </location>
</feature>
<dbReference type="InterPro" id="IPR004258">
    <property type="entry name" value="DBL"/>
</dbReference>
<feature type="transmembrane region" description="Helical" evidence="2">
    <location>
        <begin position="1481"/>
        <end position="1507"/>
    </location>
</feature>
<feature type="domain" description="Cysteine-rich interdomain region 1 gamma" evidence="5">
    <location>
        <begin position="1155"/>
        <end position="1216"/>
    </location>
</feature>
<dbReference type="VEuPathDB" id="PlasmoDB:Pf7G8-2_000248200"/>
<dbReference type="EMBL" id="KX154852">
    <property type="protein sequence ID" value="ANJ20972.1"/>
    <property type="molecule type" value="Genomic_DNA"/>
</dbReference>
<dbReference type="SUPFAM" id="SSF140924">
    <property type="entry name" value="Duffy binding domain-like"/>
    <property type="match status" value="4"/>
</dbReference>
<evidence type="ECO:0000259" key="3">
    <source>
        <dbReference type="Pfam" id="PF03011"/>
    </source>
</evidence>
<feature type="region of interest" description="Disordered" evidence="1">
    <location>
        <begin position="554"/>
        <end position="625"/>
    </location>
</feature>
<keyword evidence="2" id="KW-0812">Transmembrane</keyword>
<evidence type="ECO:0000256" key="2">
    <source>
        <dbReference type="SAM" id="Phobius"/>
    </source>
</evidence>
<dbReference type="Pfam" id="PF03011">
    <property type="entry name" value="PFEMP"/>
    <property type="match status" value="2"/>
</dbReference>
<feature type="non-terminal residue" evidence="7">
    <location>
        <position position="1508"/>
    </location>
</feature>
<proteinExistence type="predicted"/>
<feature type="region of interest" description="Disordered" evidence="1">
    <location>
        <begin position="664"/>
        <end position="741"/>
    </location>
</feature>
<sequence length="1508" mass="174337">DIIRGKDLYLGDKKEKLDLEKKLKKIFAKIYENLMEDLKNDTKKMAEAQTRYKKDDGDNFFKLREDWWYANRQEIWKAMTCHAVQNDKYFRDACSGGSPTKDYCRCDGDQVPTYFDYVPQYLRWFEEWAEDFCRLRKRKLENAKEQCRGKDENGEYKYCSLNGCNCKTTVRGKKKFDYVHECNDCLVACDPFVHWIDNQELEFLKQKKKYKNEITEREPTKKTSHGTINNMYAEEFYRELEKQYGTVDLFLTLLNKEKECKNHPDVGDGKKTFVEFSNKNVDETFSHTEICEPCPWCGVHWENGKWTPNNINSCGTNEISFSDDDTTGISILPPNKGNQNILEELKDFCRGNIEINYDIWKCHYEKKSEFEAGGDKDYCVLQDKKKDTQDKKKDTQDKKKDTQDRRIMPYFSFFWLWVSRMLNDSIKWRTQLNKCIKKVDKTACMKWCKSPCECYKKWVERKEEEWGNIKHHFYQQGNIKEDQRYMTLQLILNFFFKEKIKEAYGDQEESNELMNALNNIQGSKEIKDTEHSEEAIKILLKHEKKIAETCKKCEDTAPKPQDTDVARSLQPSKEEIEDEGEEDEEEEEEEEEEKEEDVPEVQEGDETQEKTTDQEVTPQPAEEETVNVCQIVKTALNDMGSLQDACTQKYSGIQSRLGWKCIPTEKPGEATSEGSAEAKDRHKRAAGAPGKSDGSVCVPPRRRRLYIGGLTKLTSDETQSKSQETSEASEPPSGQKTPSGDKLRNAFIQTAAVETFFLWHKYKKEWEQRNKPQNEVGGASSPSVPTLDGLSVPTEEEEQPPQSKLEKGEIPPDFLRQMFYTLGDYRDICTGDEKVIKTLKDSGDENIKDISEKIKKAIEQILSQNGDKLAPKSSGQTPDKWWEANGEHIWKAMICALTYKENGSGGKTIEKDNTADGKDLFDTLKGKYSDYEKVKLEDTSGAKTDTPKTTLKNFVVRPTYFRYLEEWGQNFCKERKKRLEKIEVECKVEEDEYKCSGDGHDCKDDRRRYNNMFDDLDCPDCYEQCRKYRKWIEKKLEEFHKQENTYEVELQKLNGNSNGDNKEFCEQIQKHSTTAASFLKSLKHCKDGQTDGEKNKTDFTKPETTFGPLEYCKTCPPNEVKCNRRGTNPCTPDNGKGNKWKEVFAKIPTDNENSTANITVEMIDRRWPFIEEYLKKSGNSSDSLFKTSRLFKGLRKQEWECRFNKDEDKDVCQLKNFNKDIDLNQYTTFKVLLIYWLEDFLYGYYLLKKKNLIKQCTKSGENTCSEGNSKNDCACVKEWVEQKKDEWEKIKQHYNIREKQEGDTDMKSLVRKLLDPLIYRMDLANDKAKVTKLSQLDYSCGCSTSASSENGTQKDIIDCMIKNLEDKIGECEKNHAQNGGQSCTQTTTDPPTLDDEDLLLEDENTVAQPKICPEQAPPKQEDEDACKAAAEETAPSSEENPDQPPEQTPAPEAVPEEKAPTPSKPSQPQPKPPSTVLDHPAVIPSLVTSTLAWSVGIGFAAFTYFYLK</sequence>
<dbReference type="InterPro" id="IPR054595">
    <property type="entry name" value="DBL_C"/>
</dbReference>
<feature type="compositionally biased region" description="Polar residues" evidence="1">
    <location>
        <begin position="720"/>
        <end position="738"/>
    </location>
</feature>
<feature type="region of interest" description="Disordered" evidence="1">
    <location>
        <begin position="1373"/>
        <end position="1395"/>
    </location>
</feature>
<feature type="compositionally biased region" description="Acidic residues" evidence="1">
    <location>
        <begin position="575"/>
        <end position="606"/>
    </location>
</feature>
<dbReference type="Pfam" id="PF22672">
    <property type="entry name" value="DBL_C"/>
    <property type="match status" value="2"/>
</dbReference>
<feature type="domain" description="Duffy-antigen binding" evidence="4">
    <location>
        <begin position="696"/>
        <end position="915"/>
    </location>
</feature>
<evidence type="ECO:0000256" key="1">
    <source>
        <dbReference type="SAM" id="MobiDB-lite"/>
    </source>
</evidence>
<evidence type="ECO:0000259" key="6">
    <source>
        <dbReference type="Pfam" id="PF22672"/>
    </source>
</evidence>
<feature type="compositionally biased region" description="Pro residues" evidence="1">
    <location>
        <begin position="1462"/>
        <end position="1473"/>
    </location>
</feature>
<accession>A0A191VZ37</accession>
<dbReference type="VEuPathDB" id="PlasmoDB:PfSN01_080037400"/>
<dbReference type="GO" id="GO:0016020">
    <property type="term" value="C:membrane"/>
    <property type="evidence" value="ECO:0007669"/>
    <property type="project" value="InterPro"/>
</dbReference>
<dbReference type="VEuPathDB" id="PlasmoDB:PfIT_040017000"/>